<dbReference type="AlphaFoldDB" id="A0A1I4WIY0"/>
<dbReference type="EMBL" id="FOVE01000003">
    <property type="protein sequence ID" value="SFN13741.1"/>
    <property type="molecule type" value="Genomic_DNA"/>
</dbReference>
<name>A0A1I4WIY0_9NEIS</name>
<reference evidence="2" key="1">
    <citation type="submission" date="2016-10" db="EMBL/GenBank/DDBJ databases">
        <authorList>
            <person name="Varghese N."/>
            <person name="Submissions S."/>
        </authorList>
    </citation>
    <scope>NUCLEOTIDE SEQUENCE [LARGE SCALE GENOMIC DNA]</scope>
    <source>
        <strain evidence="2">DSM 6150</strain>
    </source>
</reference>
<protein>
    <submittedName>
        <fullName evidence="1">Uncharacterized protein</fullName>
    </submittedName>
</protein>
<evidence type="ECO:0000313" key="2">
    <source>
        <dbReference type="Proteomes" id="UP000242869"/>
    </source>
</evidence>
<proteinExistence type="predicted"/>
<accession>A0A1I4WIY0</accession>
<dbReference type="Proteomes" id="UP000242869">
    <property type="component" value="Unassembled WGS sequence"/>
</dbReference>
<gene>
    <name evidence="1" type="ORF">SAMN05660284_00648</name>
</gene>
<keyword evidence="2" id="KW-1185">Reference proteome</keyword>
<evidence type="ECO:0000313" key="1">
    <source>
        <dbReference type="EMBL" id="SFN13741.1"/>
    </source>
</evidence>
<organism evidence="1 2">
    <name type="scientific">Formivibrio citricus</name>
    <dbReference type="NCBI Taxonomy" id="83765"/>
    <lineage>
        <taxon>Bacteria</taxon>
        <taxon>Pseudomonadati</taxon>
        <taxon>Pseudomonadota</taxon>
        <taxon>Betaproteobacteria</taxon>
        <taxon>Neisseriales</taxon>
        <taxon>Chitinibacteraceae</taxon>
        <taxon>Formivibrio</taxon>
    </lineage>
</organism>
<sequence>MAAVCESVHFMTSSLHNEPETTSPGIEPGLVVKGLRQILSW</sequence>